<dbReference type="Proteomes" id="UP000197596">
    <property type="component" value="Unassembled WGS sequence"/>
</dbReference>
<evidence type="ECO:0000256" key="3">
    <source>
        <dbReference type="ARBA" id="ARBA00022741"/>
    </source>
</evidence>
<dbReference type="GO" id="GO:0005524">
    <property type="term" value="F:ATP binding"/>
    <property type="evidence" value="ECO:0007669"/>
    <property type="project" value="UniProtKB-KW"/>
</dbReference>
<evidence type="ECO:0000256" key="2">
    <source>
        <dbReference type="ARBA" id="ARBA00022598"/>
    </source>
</evidence>
<dbReference type="InterPro" id="IPR045851">
    <property type="entry name" value="AMP-bd_C_sf"/>
</dbReference>
<gene>
    <name evidence="7" type="ORF">CEJ42_21030</name>
</gene>
<name>A0A246WLA5_9BURK</name>
<dbReference type="CDD" id="cd05971">
    <property type="entry name" value="MACS_like_3"/>
    <property type="match status" value="1"/>
</dbReference>
<dbReference type="SUPFAM" id="SSF56801">
    <property type="entry name" value="Acetyl-CoA synthetase-like"/>
    <property type="match status" value="1"/>
</dbReference>
<evidence type="ECO:0000259" key="5">
    <source>
        <dbReference type="Pfam" id="PF00501"/>
    </source>
</evidence>
<dbReference type="Gene3D" id="3.40.50.12780">
    <property type="entry name" value="N-terminal domain of ligase-like"/>
    <property type="match status" value="1"/>
</dbReference>
<dbReference type="GO" id="GO:0006637">
    <property type="term" value="P:acyl-CoA metabolic process"/>
    <property type="evidence" value="ECO:0007669"/>
    <property type="project" value="TreeGrafter"/>
</dbReference>
<feature type="domain" description="AMP-binding enzyme C-terminal" evidence="6">
    <location>
        <begin position="451"/>
        <end position="529"/>
    </location>
</feature>
<dbReference type="GO" id="GO:0004321">
    <property type="term" value="F:fatty-acyl-CoA synthase activity"/>
    <property type="evidence" value="ECO:0007669"/>
    <property type="project" value="TreeGrafter"/>
</dbReference>
<dbReference type="FunFam" id="3.40.50.12780:FF:000063">
    <property type="entry name" value="Acetyl-coenzyme A synthetase"/>
    <property type="match status" value="1"/>
</dbReference>
<evidence type="ECO:0000313" key="8">
    <source>
        <dbReference type="Proteomes" id="UP000197596"/>
    </source>
</evidence>
<protein>
    <submittedName>
        <fullName evidence="7">AMP-dependent synthetase</fullName>
    </submittedName>
</protein>
<dbReference type="Pfam" id="PF00501">
    <property type="entry name" value="AMP-binding"/>
    <property type="match status" value="1"/>
</dbReference>
<dbReference type="RefSeq" id="WP_088752431.1">
    <property type="nucleotide sequence ID" value="NZ_NJGU01000013.1"/>
</dbReference>
<dbReference type="InterPro" id="IPR025110">
    <property type="entry name" value="AMP-bd_C"/>
</dbReference>
<evidence type="ECO:0000256" key="1">
    <source>
        <dbReference type="ARBA" id="ARBA00006432"/>
    </source>
</evidence>
<feature type="domain" description="AMP-dependent synthetase/ligase" evidence="5">
    <location>
        <begin position="32"/>
        <end position="401"/>
    </location>
</feature>
<dbReference type="GO" id="GO:0006633">
    <property type="term" value="P:fatty acid biosynthetic process"/>
    <property type="evidence" value="ECO:0007669"/>
    <property type="project" value="TreeGrafter"/>
</dbReference>
<reference evidence="7 8" key="1">
    <citation type="submission" date="2017-06" db="EMBL/GenBank/DDBJ databases">
        <title>Herbaspirillum phytohormonus sp. nov., isolated from the root nodule of Robinia pseudoacacia in lead-zinc mine.</title>
        <authorList>
            <person name="Fan M."/>
            <person name="Lin Y."/>
        </authorList>
    </citation>
    <scope>NUCLEOTIDE SEQUENCE [LARGE SCALE GENOMIC DNA]</scope>
    <source>
        <strain evidence="7 8">HZ10</strain>
    </source>
</reference>
<dbReference type="InterPro" id="IPR051087">
    <property type="entry name" value="Mitochondrial_ACSM"/>
</dbReference>
<dbReference type="AlphaFoldDB" id="A0A246WLA5"/>
<dbReference type="InterPro" id="IPR020845">
    <property type="entry name" value="AMP-binding_CS"/>
</dbReference>
<accession>A0A246WLA5</accession>
<dbReference type="InterPro" id="IPR042099">
    <property type="entry name" value="ANL_N_sf"/>
</dbReference>
<evidence type="ECO:0000259" key="6">
    <source>
        <dbReference type="Pfam" id="PF13193"/>
    </source>
</evidence>
<evidence type="ECO:0000256" key="4">
    <source>
        <dbReference type="ARBA" id="ARBA00022840"/>
    </source>
</evidence>
<dbReference type="GO" id="GO:0016405">
    <property type="term" value="F:CoA-ligase activity"/>
    <property type="evidence" value="ECO:0007669"/>
    <property type="project" value="UniProtKB-ARBA"/>
</dbReference>
<proteinExistence type="inferred from homology"/>
<comment type="caution">
    <text evidence="7">The sequence shown here is derived from an EMBL/GenBank/DDBJ whole genome shotgun (WGS) entry which is preliminary data.</text>
</comment>
<dbReference type="EMBL" id="NJGU01000013">
    <property type="protein sequence ID" value="OWY27110.1"/>
    <property type="molecule type" value="Genomic_DNA"/>
</dbReference>
<dbReference type="Gene3D" id="3.30.300.30">
    <property type="match status" value="1"/>
</dbReference>
<dbReference type="PANTHER" id="PTHR43605">
    <property type="entry name" value="ACYL-COENZYME A SYNTHETASE"/>
    <property type="match status" value="1"/>
</dbReference>
<dbReference type="InterPro" id="IPR049515">
    <property type="entry name" value="MACS_put"/>
</dbReference>
<organism evidence="7 8">
    <name type="scientific">Herbaspirillum robiniae</name>
    <dbReference type="NCBI Taxonomy" id="2014887"/>
    <lineage>
        <taxon>Bacteria</taxon>
        <taxon>Pseudomonadati</taxon>
        <taxon>Pseudomonadota</taxon>
        <taxon>Betaproteobacteria</taxon>
        <taxon>Burkholderiales</taxon>
        <taxon>Oxalobacteraceae</taxon>
        <taxon>Herbaspirillum</taxon>
    </lineage>
</organism>
<keyword evidence="4" id="KW-0067">ATP-binding</keyword>
<sequence length="545" mass="59682">MLPTTPQSYEDIASDFRWNIPEHYNIGVDVCDKWALREPDRLALIHIARDGGVRRYSFGQMRALSNRMANLLRAHGAAQGDRIGILLPQAPETAFSHVAAYKNGCIAIPLFALFGAEALEYRLHDSGAKIVVTNAEGAAKLAGIRDRLPELKTVFTIDGPQPGTVDLHAALAGHGEDFTPVDTRADDPAVIIYTSGTTGQPKGALHAHRVLLGHLPGVEMSHNLYPLEGDRIWTPADWAWIGGLLDVLLPSWHHGVAVVAHRFEKFTGEAAFQLLQDHGVRNCFLPPTALKMMRTVAEPEKRWKLNLRSVASGGESLGAELLDWGRKTFGLTINEFYGQTECNMTVSSNAAVMPARPGSIGRAAPGHRVEIVDDQGRQLAVGEQGNIAVRRPDPVMFLQYWNKPQATADKFAGDWLLTGDTGVKDDQGYIRFVGRDDDVITSAGYRIGPGEIEDNLLQHAAVKMAAVVGAPDAERTEIVVAIVVLNAGFAGDAAMKRELQQHVKTRLAAHEYPREVYFVEELPMTTTGKVIRRQLRDMVAGWRAA</sequence>
<dbReference type="PANTHER" id="PTHR43605:SF10">
    <property type="entry name" value="ACYL-COA SYNTHETASE MEDIUM CHAIN FAMILY MEMBER 3"/>
    <property type="match status" value="1"/>
</dbReference>
<evidence type="ECO:0000313" key="7">
    <source>
        <dbReference type="EMBL" id="OWY27110.1"/>
    </source>
</evidence>
<dbReference type="InterPro" id="IPR000873">
    <property type="entry name" value="AMP-dep_synth/lig_dom"/>
</dbReference>
<keyword evidence="2" id="KW-0436">Ligase</keyword>
<comment type="similarity">
    <text evidence="1">Belongs to the ATP-dependent AMP-binding enzyme family.</text>
</comment>
<dbReference type="GO" id="GO:0015645">
    <property type="term" value="F:fatty acid ligase activity"/>
    <property type="evidence" value="ECO:0007669"/>
    <property type="project" value="TreeGrafter"/>
</dbReference>
<dbReference type="PROSITE" id="PS00455">
    <property type="entry name" value="AMP_BINDING"/>
    <property type="match status" value="1"/>
</dbReference>
<keyword evidence="3" id="KW-0547">Nucleotide-binding</keyword>
<dbReference type="Pfam" id="PF13193">
    <property type="entry name" value="AMP-binding_C"/>
    <property type="match status" value="1"/>
</dbReference>